<evidence type="ECO:0000256" key="1">
    <source>
        <dbReference type="ARBA" id="ARBA00023172"/>
    </source>
</evidence>
<dbReference type="InterPro" id="IPR011010">
    <property type="entry name" value="DNA_brk_join_enz"/>
</dbReference>
<keyword evidence="1" id="KW-0233">DNA recombination</keyword>
<proteinExistence type="predicted"/>
<dbReference type="PROSITE" id="PS51898">
    <property type="entry name" value="TYR_RECOMBINASE"/>
    <property type="match status" value="1"/>
</dbReference>
<dbReference type="Pfam" id="PF00589">
    <property type="entry name" value="Phage_integrase"/>
    <property type="match status" value="1"/>
</dbReference>
<feature type="region of interest" description="Disordered" evidence="2">
    <location>
        <begin position="158"/>
        <end position="177"/>
    </location>
</feature>
<evidence type="ECO:0000256" key="2">
    <source>
        <dbReference type="SAM" id="MobiDB-lite"/>
    </source>
</evidence>
<name>A0ABR7SVL6_9ACTN</name>
<protein>
    <submittedName>
        <fullName evidence="4">Tyrosine-type recombinase/integrase</fullName>
    </submittedName>
</protein>
<evidence type="ECO:0000313" key="4">
    <source>
        <dbReference type="EMBL" id="MBC9719556.1"/>
    </source>
</evidence>
<gene>
    <name evidence="4" type="ORF">H9Y04_44415</name>
</gene>
<sequence length="247" mass="26600">MFHVLRHTFASVQLQAGESPAAVAEWMGHASPTITLEHYAHFMPEAGRKGMAVMDARFMPALALKSPRACFARRADPISAGQRPTRPVPRQVPGVLALAGGGRGKVEYAGHCVLREPPMTRGCQAGRIGVIREPERPTTPEPSAGTRALGREPLAFTRRVPSNRDGQDPRHVSPSPVKRHFRVHATVTTFIPLESARSIRHSAVSGRRDSEVGDLGAVQPGLFPHNGGDDLGLGPRIDGERHLVVAA</sequence>
<evidence type="ECO:0000313" key="5">
    <source>
        <dbReference type="Proteomes" id="UP000642284"/>
    </source>
</evidence>
<comment type="caution">
    <text evidence="4">The sequence shown here is derived from an EMBL/GenBank/DDBJ whole genome shotgun (WGS) entry which is preliminary data.</text>
</comment>
<dbReference type="RefSeq" id="WP_187819960.1">
    <property type="nucleotide sequence ID" value="NZ_JACTVJ010000048.1"/>
</dbReference>
<accession>A0ABR7SVL6</accession>
<dbReference type="InterPro" id="IPR013762">
    <property type="entry name" value="Integrase-like_cat_sf"/>
</dbReference>
<feature type="region of interest" description="Disordered" evidence="2">
    <location>
        <begin position="132"/>
        <end position="153"/>
    </location>
</feature>
<keyword evidence="5" id="KW-1185">Reference proteome</keyword>
<dbReference type="EMBL" id="JACTVJ010000048">
    <property type="protein sequence ID" value="MBC9719556.1"/>
    <property type="molecule type" value="Genomic_DNA"/>
</dbReference>
<evidence type="ECO:0000259" key="3">
    <source>
        <dbReference type="PROSITE" id="PS51898"/>
    </source>
</evidence>
<feature type="domain" description="Tyr recombinase" evidence="3">
    <location>
        <begin position="1"/>
        <end position="52"/>
    </location>
</feature>
<dbReference type="Proteomes" id="UP000642284">
    <property type="component" value="Unassembled WGS sequence"/>
</dbReference>
<organism evidence="4 5">
    <name type="scientific">Streptomyces polyasparticus</name>
    <dbReference type="NCBI Taxonomy" id="2767826"/>
    <lineage>
        <taxon>Bacteria</taxon>
        <taxon>Bacillati</taxon>
        <taxon>Actinomycetota</taxon>
        <taxon>Actinomycetes</taxon>
        <taxon>Kitasatosporales</taxon>
        <taxon>Streptomycetaceae</taxon>
        <taxon>Streptomyces</taxon>
    </lineage>
</organism>
<reference evidence="4 5" key="1">
    <citation type="submission" date="2020-08" db="EMBL/GenBank/DDBJ databases">
        <title>Genemic of Streptomyces polyaspartic.</title>
        <authorList>
            <person name="Liu W."/>
        </authorList>
    </citation>
    <scope>NUCLEOTIDE SEQUENCE [LARGE SCALE GENOMIC DNA]</scope>
    <source>
        <strain evidence="4 5">TRM66268-LWL</strain>
    </source>
</reference>
<dbReference type="InterPro" id="IPR002104">
    <property type="entry name" value="Integrase_catalytic"/>
</dbReference>
<dbReference type="SUPFAM" id="SSF56349">
    <property type="entry name" value="DNA breaking-rejoining enzymes"/>
    <property type="match status" value="1"/>
</dbReference>
<dbReference type="Gene3D" id="1.10.443.10">
    <property type="entry name" value="Intergrase catalytic core"/>
    <property type="match status" value="1"/>
</dbReference>